<evidence type="ECO:0000256" key="8">
    <source>
        <dbReference type="ARBA" id="ARBA00022825"/>
    </source>
</evidence>
<evidence type="ECO:0000256" key="6">
    <source>
        <dbReference type="ARBA" id="ARBA00022729"/>
    </source>
</evidence>
<dbReference type="Gene3D" id="3.40.50.200">
    <property type="entry name" value="Peptidase S8/S53 domain"/>
    <property type="match status" value="1"/>
</dbReference>
<dbReference type="EMBL" id="GGEC01012487">
    <property type="protein sequence ID" value="MBW92970.1"/>
    <property type="molecule type" value="Transcribed_RNA"/>
</dbReference>
<dbReference type="CDD" id="cd04852">
    <property type="entry name" value="Peptidases_S8_3"/>
    <property type="match status" value="1"/>
</dbReference>
<dbReference type="GO" id="GO:0009610">
    <property type="term" value="P:response to symbiotic fungus"/>
    <property type="evidence" value="ECO:0007669"/>
    <property type="project" value="UniProtKB-ARBA"/>
</dbReference>
<keyword evidence="6" id="KW-0732">Signal</keyword>
<dbReference type="PANTHER" id="PTHR10795">
    <property type="entry name" value="PROPROTEIN CONVERTASE SUBTILISIN/KEXIN"/>
    <property type="match status" value="1"/>
</dbReference>
<evidence type="ECO:0000256" key="7">
    <source>
        <dbReference type="ARBA" id="ARBA00022801"/>
    </source>
</evidence>
<dbReference type="Gene3D" id="3.50.30.30">
    <property type="match status" value="1"/>
</dbReference>
<comment type="similarity">
    <text evidence="3 9">Belongs to the peptidase S8 family.</text>
</comment>
<comment type="function">
    <text evidence="1">Required for arbuscular mycorrhiza (AM) development during AM symbiosis with AM fungi (e.g. Glomeromycota intraradices).</text>
</comment>
<comment type="subcellular location">
    <subcellularLocation>
        <location evidence="2">Secreted</location>
        <location evidence="2">Extracellular space</location>
        <location evidence="2">Apoplast</location>
    </subcellularLocation>
</comment>
<dbReference type="GO" id="GO:0004252">
    <property type="term" value="F:serine-type endopeptidase activity"/>
    <property type="evidence" value="ECO:0007669"/>
    <property type="project" value="InterPro"/>
</dbReference>
<evidence type="ECO:0000256" key="3">
    <source>
        <dbReference type="ARBA" id="ARBA00011073"/>
    </source>
</evidence>
<evidence type="ECO:0000256" key="2">
    <source>
        <dbReference type="ARBA" id="ARBA00004271"/>
    </source>
</evidence>
<dbReference type="FunFam" id="3.30.70.80:FF:000002">
    <property type="entry name" value="Subtilisin-like protease SBT5.3"/>
    <property type="match status" value="1"/>
</dbReference>
<dbReference type="PROSITE" id="PS51892">
    <property type="entry name" value="SUBTILASE"/>
    <property type="match status" value="1"/>
</dbReference>
<dbReference type="Pfam" id="PF00082">
    <property type="entry name" value="Peptidase_S8"/>
    <property type="match status" value="1"/>
</dbReference>
<evidence type="ECO:0000256" key="1">
    <source>
        <dbReference type="ARBA" id="ARBA00002076"/>
    </source>
</evidence>
<dbReference type="InterPro" id="IPR034197">
    <property type="entry name" value="Peptidases_S8_3"/>
</dbReference>
<feature type="domain" description="Peptidase S8/S53" evidence="10">
    <location>
        <begin position="151"/>
        <end position="361"/>
    </location>
</feature>
<dbReference type="AlphaFoldDB" id="A0A2P2JHM0"/>
<evidence type="ECO:0000256" key="5">
    <source>
        <dbReference type="ARBA" id="ARBA00022670"/>
    </source>
</evidence>
<comment type="caution">
    <text evidence="9">Lacks conserved residue(s) required for the propagation of feature annotation.</text>
</comment>
<reference evidence="12" key="1">
    <citation type="submission" date="2018-02" db="EMBL/GenBank/DDBJ databases">
        <title>Rhizophora mucronata_Transcriptome.</title>
        <authorList>
            <person name="Meera S.P."/>
            <person name="Sreeshan A."/>
            <person name="Augustine A."/>
        </authorList>
    </citation>
    <scope>NUCLEOTIDE SEQUENCE</scope>
    <source>
        <tissue evidence="12">Leaf</tissue>
    </source>
</reference>
<evidence type="ECO:0008006" key="13">
    <source>
        <dbReference type="Google" id="ProtNLM"/>
    </source>
</evidence>
<dbReference type="InterPro" id="IPR036852">
    <property type="entry name" value="Peptidase_S8/S53_dom_sf"/>
</dbReference>
<protein>
    <recommendedName>
        <fullName evidence="13">Subtilisin-like protease SBT3.6</fullName>
    </recommendedName>
</protein>
<dbReference type="CDD" id="cd02120">
    <property type="entry name" value="PA_subtilisin_like"/>
    <property type="match status" value="1"/>
</dbReference>
<dbReference type="InterPro" id="IPR000209">
    <property type="entry name" value="Peptidase_S8/S53_dom"/>
</dbReference>
<keyword evidence="8" id="KW-0720">Serine protease</keyword>
<dbReference type="Pfam" id="PF05922">
    <property type="entry name" value="Inhibitor_I9"/>
    <property type="match status" value="1"/>
</dbReference>
<evidence type="ECO:0000313" key="12">
    <source>
        <dbReference type="EMBL" id="MBW92970.1"/>
    </source>
</evidence>
<dbReference type="InterPro" id="IPR010259">
    <property type="entry name" value="S8pro/Inhibitor_I9"/>
</dbReference>
<name>A0A2P2JHM0_RHIMU</name>
<dbReference type="InterPro" id="IPR045051">
    <property type="entry name" value="SBT"/>
</dbReference>
<evidence type="ECO:0000256" key="4">
    <source>
        <dbReference type="ARBA" id="ARBA00022523"/>
    </source>
</evidence>
<dbReference type="GO" id="GO:0048046">
    <property type="term" value="C:apoplast"/>
    <property type="evidence" value="ECO:0007669"/>
    <property type="project" value="UniProtKB-SubCell"/>
</dbReference>
<evidence type="ECO:0000259" key="10">
    <source>
        <dbReference type="Pfam" id="PF00082"/>
    </source>
</evidence>
<dbReference type="SUPFAM" id="SSF52743">
    <property type="entry name" value="Subtilisin-like"/>
    <property type="match status" value="1"/>
</dbReference>
<accession>A0A2P2JHM0</accession>
<dbReference type="Gene3D" id="3.30.70.80">
    <property type="entry name" value="Peptidase S8 propeptide/proteinase inhibitor I9"/>
    <property type="match status" value="1"/>
</dbReference>
<dbReference type="InterPro" id="IPR037045">
    <property type="entry name" value="S8pro/Inhibitor_I9_sf"/>
</dbReference>
<proteinExistence type="inferred from homology"/>
<keyword evidence="5" id="KW-0645">Protease</keyword>
<dbReference type="GO" id="GO:0006508">
    <property type="term" value="P:proteolysis"/>
    <property type="evidence" value="ECO:0007669"/>
    <property type="project" value="UniProtKB-KW"/>
</dbReference>
<dbReference type="FunFam" id="3.50.30.30:FF:000005">
    <property type="entry name" value="subtilisin-like protease SBT1.5"/>
    <property type="match status" value="1"/>
</dbReference>
<keyword evidence="4" id="KW-0052">Apoplast</keyword>
<feature type="domain" description="Inhibitor I9" evidence="11">
    <location>
        <begin position="45"/>
        <end position="122"/>
    </location>
</feature>
<keyword evidence="7" id="KW-0378">Hydrolase</keyword>
<evidence type="ECO:0000259" key="11">
    <source>
        <dbReference type="Pfam" id="PF05922"/>
    </source>
</evidence>
<sequence>MPYCFHWFLCFLFPMAFLRNHGLIVLILALLLLAISLPTSAKSNVYIVYMGERLHEEPELVQESHHEFLSEIVGSKEAAKELILYSYKHGFSGFAAVLNKSQAKLVADFPGVVHVTLNRILSPHTTRSWDFLQVKPHIVNGILSASHSGVGSIVGVLDTGIWPESKSFQDEGRRPSPSRWKGICQEGEKFSRSHCNRKIIGARWYIKGFEAEFGKLNTSDRIEFLSPRDAVGHGTHTSSTAIGVLVRNASFMGLAKGLARGGAPSAWLAIYKVCWAAIGCSSADILAAFDDAVYDGVDVLSVSLGSTPPLATYVDDALAIGSFHAVAKGISVVCSGGNSGPYPQTAVNTAPWLITVAASTIDRAFPTTITMGNNETLVGQALYTGKNADKFYPIVYGEDIVAADADKDEARSCEAGTLNATLAKGKVILCFQTQTQRSGNVARRTVLDVQGVGLIFARFPTKEISWSLDIPSVQVDFAIATSLLTYTETSRSVYV</sequence>
<organism evidence="12">
    <name type="scientific">Rhizophora mucronata</name>
    <name type="common">Asiatic mangrove</name>
    <dbReference type="NCBI Taxonomy" id="61149"/>
    <lineage>
        <taxon>Eukaryota</taxon>
        <taxon>Viridiplantae</taxon>
        <taxon>Streptophyta</taxon>
        <taxon>Embryophyta</taxon>
        <taxon>Tracheophyta</taxon>
        <taxon>Spermatophyta</taxon>
        <taxon>Magnoliopsida</taxon>
        <taxon>eudicotyledons</taxon>
        <taxon>Gunneridae</taxon>
        <taxon>Pentapetalae</taxon>
        <taxon>rosids</taxon>
        <taxon>fabids</taxon>
        <taxon>Malpighiales</taxon>
        <taxon>Rhizophoraceae</taxon>
        <taxon>Rhizophora</taxon>
    </lineage>
</organism>
<evidence type="ECO:0000256" key="9">
    <source>
        <dbReference type="PROSITE-ProRule" id="PRU01240"/>
    </source>
</evidence>